<dbReference type="EMBL" id="UYRT01106839">
    <property type="protein sequence ID" value="VDN44656.1"/>
    <property type="molecule type" value="Genomic_DNA"/>
</dbReference>
<accession>A0A183EXT4</accession>
<reference evidence="1 2" key="2">
    <citation type="submission" date="2018-11" db="EMBL/GenBank/DDBJ databases">
        <authorList>
            <consortium name="Pathogen Informatics"/>
        </authorList>
    </citation>
    <scope>NUCLEOTIDE SEQUENCE [LARGE SCALE GENOMIC DNA]</scope>
</reference>
<sequence length="145" mass="16402">MDTCCCFGKGVRVFTIKGSGLSIAKNNVLLLRLRGANYFACLPNRLSLPVVSALRIPDSTPYLAVDRAVTFAQKDRLPLRWIEASGRKQHYAHRYHLWEINGRLALSCEESNLMGLEALDEELASKKSDDFALEQRYREIKAKNS</sequence>
<dbReference type="AlphaFoldDB" id="A0A183EXT4"/>
<gene>
    <name evidence="1" type="ORF">GPUH_LOCUS25777</name>
</gene>
<dbReference type="OrthoDB" id="10068428at2759"/>
<evidence type="ECO:0000313" key="2">
    <source>
        <dbReference type="Proteomes" id="UP000271098"/>
    </source>
</evidence>
<reference evidence="3" key="1">
    <citation type="submission" date="2016-06" db="UniProtKB">
        <authorList>
            <consortium name="WormBaseParasite"/>
        </authorList>
    </citation>
    <scope>IDENTIFICATION</scope>
</reference>
<evidence type="ECO:0000313" key="1">
    <source>
        <dbReference type="EMBL" id="VDN44656.1"/>
    </source>
</evidence>
<protein>
    <submittedName>
        <fullName evidence="3">mRNA_cap_C domain-containing protein</fullName>
    </submittedName>
</protein>
<proteinExistence type="predicted"/>
<dbReference type="WBParaSite" id="GPUH_0002580501-mRNA-1">
    <property type="protein sequence ID" value="GPUH_0002580501-mRNA-1"/>
    <property type="gene ID" value="GPUH_0002580501"/>
</dbReference>
<name>A0A183EXT4_9BILA</name>
<keyword evidence="2" id="KW-1185">Reference proteome</keyword>
<dbReference type="Proteomes" id="UP000271098">
    <property type="component" value="Unassembled WGS sequence"/>
</dbReference>
<evidence type="ECO:0000313" key="3">
    <source>
        <dbReference type="WBParaSite" id="GPUH_0002580501-mRNA-1"/>
    </source>
</evidence>
<organism evidence="3">
    <name type="scientific">Gongylonema pulchrum</name>
    <dbReference type="NCBI Taxonomy" id="637853"/>
    <lineage>
        <taxon>Eukaryota</taxon>
        <taxon>Metazoa</taxon>
        <taxon>Ecdysozoa</taxon>
        <taxon>Nematoda</taxon>
        <taxon>Chromadorea</taxon>
        <taxon>Rhabditida</taxon>
        <taxon>Spirurina</taxon>
        <taxon>Spiruromorpha</taxon>
        <taxon>Spiruroidea</taxon>
        <taxon>Gongylonematidae</taxon>
        <taxon>Gongylonema</taxon>
    </lineage>
</organism>